<protein>
    <submittedName>
        <fullName evidence="2">XRE family transcriptional regulator</fullName>
    </submittedName>
</protein>
<dbReference type="CDD" id="cd00093">
    <property type="entry name" value="HTH_XRE"/>
    <property type="match status" value="1"/>
</dbReference>
<dbReference type="SMART" id="SM00530">
    <property type="entry name" value="HTH_XRE"/>
    <property type="match status" value="1"/>
</dbReference>
<dbReference type="Gene3D" id="1.10.260.40">
    <property type="entry name" value="lambda repressor-like DNA-binding domains"/>
    <property type="match status" value="1"/>
</dbReference>
<dbReference type="AlphaFoldDB" id="A0AAX2RMK1"/>
<reference evidence="2 3" key="1">
    <citation type="submission" date="2019-03" db="EMBL/GenBank/DDBJ databases">
        <title>Burkholderia cepacia outbreak.</title>
        <authorList>
            <person name="Farzana R."/>
            <person name="Walsh T.R."/>
        </authorList>
    </citation>
    <scope>NUCLEOTIDE SEQUENCE [LARGE SCALE GENOMIC DNA]</scope>
    <source>
        <strain evidence="3">d13</strain>
    </source>
</reference>
<dbReference type="EMBL" id="SNSQ01000029">
    <property type="protein sequence ID" value="TEU43203.1"/>
    <property type="molecule type" value="Genomic_DNA"/>
</dbReference>
<name>A0AAX2RMK1_BURCE</name>
<dbReference type="InterPro" id="IPR010982">
    <property type="entry name" value="Lambda_DNA-bd_dom_sf"/>
</dbReference>
<dbReference type="PROSITE" id="PS50943">
    <property type="entry name" value="HTH_CROC1"/>
    <property type="match status" value="1"/>
</dbReference>
<feature type="domain" description="HTH cro/C1-type" evidence="1">
    <location>
        <begin position="20"/>
        <end position="74"/>
    </location>
</feature>
<organism evidence="2 3">
    <name type="scientific">Burkholderia cepacia</name>
    <name type="common">Pseudomonas cepacia</name>
    <dbReference type="NCBI Taxonomy" id="292"/>
    <lineage>
        <taxon>Bacteria</taxon>
        <taxon>Pseudomonadati</taxon>
        <taxon>Pseudomonadota</taxon>
        <taxon>Betaproteobacteria</taxon>
        <taxon>Burkholderiales</taxon>
        <taxon>Burkholderiaceae</taxon>
        <taxon>Burkholderia</taxon>
        <taxon>Burkholderia cepacia complex</taxon>
    </lineage>
</organism>
<dbReference type="Pfam" id="PF01381">
    <property type="entry name" value="HTH_3"/>
    <property type="match status" value="1"/>
</dbReference>
<sequence>MRLARQELSESLRAVQPVNIRTLRLSKGWTQRELAERVDMSQPQIARLEKYIGDPCLSSIKRIAVALGVGADEIVSGWPGMSKMAEIA</sequence>
<dbReference type="SUPFAM" id="SSF47413">
    <property type="entry name" value="lambda repressor-like DNA-binding domains"/>
    <property type="match status" value="1"/>
</dbReference>
<dbReference type="InterPro" id="IPR001387">
    <property type="entry name" value="Cro/C1-type_HTH"/>
</dbReference>
<dbReference type="Proteomes" id="UP000298234">
    <property type="component" value="Unassembled WGS sequence"/>
</dbReference>
<evidence type="ECO:0000259" key="1">
    <source>
        <dbReference type="PROSITE" id="PS50943"/>
    </source>
</evidence>
<evidence type="ECO:0000313" key="3">
    <source>
        <dbReference type="Proteomes" id="UP000298234"/>
    </source>
</evidence>
<proteinExistence type="predicted"/>
<accession>A0AAX2RMK1</accession>
<evidence type="ECO:0000313" key="2">
    <source>
        <dbReference type="EMBL" id="TEU43203.1"/>
    </source>
</evidence>
<comment type="caution">
    <text evidence="2">The sequence shown here is derived from an EMBL/GenBank/DDBJ whole genome shotgun (WGS) entry which is preliminary data.</text>
</comment>
<dbReference type="GO" id="GO:0003677">
    <property type="term" value="F:DNA binding"/>
    <property type="evidence" value="ECO:0007669"/>
    <property type="project" value="InterPro"/>
</dbReference>
<gene>
    <name evidence="2" type="ORF">E3D37_23770</name>
</gene>